<dbReference type="EMBL" id="JANPWB010000007">
    <property type="protein sequence ID" value="KAJ1172282.1"/>
    <property type="molecule type" value="Genomic_DNA"/>
</dbReference>
<name>A0AAV7T6T9_PLEWA</name>
<evidence type="ECO:0000313" key="2">
    <source>
        <dbReference type="Proteomes" id="UP001066276"/>
    </source>
</evidence>
<evidence type="ECO:0000313" key="1">
    <source>
        <dbReference type="EMBL" id="KAJ1172282.1"/>
    </source>
</evidence>
<dbReference type="AlphaFoldDB" id="A0AAV7T6T9"/>
<sequence>MPKPPLLLLDAVRDAEQGADVTETGAELGIAGGETRLDEMAIELAKCNVAKVAQHTLQRNHQYVKAMRLEPDGD</sequence>
<organism evidence="1 2">
    <name type="scientific">Pleurodeles waltl</name>
    <name type="common">Iberian ribbed newt</name>
    <dbReference type="NCBI Taxonomy" id="8319"/>
    <lineage>
        <taxon>Eukaryota</taxon>
        <taxon>Metazoa</taxon>
        <taxon>Chordata</taxon>
        <taxon>Craniata</taxon>
        <taxon>Vertebrata</taxon>
        <taxon>Euteleostomi</taxon>
        <taxon>Amphibia</taxon>
        <taxon>Batrachia</taxon>
        <taxon>Caudata</taxon>
        <taxon>Salamandroidea</taxon>
        <taxon>Salamandridae</taxon>
        <taxon>Pleurodelinae</taxon>
        <taxon>Pleurodeles</taxon>
    </lineage>
</organism>
<proteinExistence type="predicted"/>
<protein>
    <submittedName>
        <fullName evidence="1">Uncharacterized protein</fullName>
    </submittedName>
</protein>
<reference evidence="1" key="1">
    <citation type="journal article" date="2022" name="bioRxiv">
        <title>Sequencing and chromosome-scale assembly of the giantPleurodeles waltlgenome.</title>
        <authorList>
            <person name="Brown T."/>
            <person name="Elewa A."/>
            <person name="Iarovenko S."/>
            <person name="Subramanian E."/>
            <person name="Araus A.J."/>
            <person name="Petzold A."/>
            <person name="Susuki M."/>
            <person name="Suzuki K.-i.T."/>
            <person name="Hayashi T."/>
            <person name="Toyoda A."/>
            <person name="Oliveira C."/>
            <person name="Osipova E."/>
            <person name="Leigh N.D."/>
            <person name="Simon A."/>
            <person name="Yun M.H."/>
        </authorList>
    </citation>
    <scope>NUCLEOTIDE SEQUENCE</scope>
    <source>
        <strain evidence="1">20211129_DDA</strain>
        <tissue evidence="1">Liver</tissue>
    </source>
</reference>
<gene>
    <name evidence="1" type="ORF">NDU88_004129</name>
</gene>
<keyword evidence="2" id="KW-1185">Reference proteome</keyword>
<comment type="caution">
    <text evidence="1">The sequence shown here is derived from an EMBL/GenBank/DDBJ whole genome shotgun (WGS) entry which is preliminary data.</text>
</comment>
<dbReference type="Proteomes" id="UP001066276">
    <property type="component" value="Chromosome 4_1"/>
</dbReference>
<accession>A0AAV7T6T9</accession>